<reference evidence="2" key="2">
    <citation type="journal article" date="2015" name="Data Brief">
        <title>Shoot transcriptome of the giant reed, Arundo donax.</title>
        <authorList>
            <person name="Barrero R.A."/>
            <person name="Guerrero F.D."/>
            <person name="Moolhuijzen P."/>
            <person name="Goolsby J.A."/>
            <person name="Tidwell J."/>
            <person name="Bellgard S.E."/>
            <person name="Bellgard M.I."/>
        </authorList>
    </citation>
    <scope>NUCLEOTIDE SEQUENCE</scope>
    <source>
        <tissue evidence="2">Shoot tissue taken approximately 20 cm above the soil surface</tissue>
    </source>
</reference>
<dbReference type="EMBL" id="GBRH01193430">
    <property type="protein sequence ID" value="JAE04466.1"/>
    <property type="molecule type" value="Transcribed_RNA"/>
</dbReference>
<protein>
    <submittedName>
        <fullName evidence="2">Uncharacterized protein</fullName>
    </submittedName>
</protein>
<accession>A0A0A9F2U0</accession>
<dbReference type="AlphaFoldDB" id="A0A0A9F2U0"/>
<feature type="region of interest" description="Disordered" evidence="1">
    <location>
        <begin position="168"/>
        <end position="207"/>
    </location>
</feature>
<organism evidence="2">
    <name type="scientific">Arundo donax</name>
    <name type="common">Giant reed</name>
    <name type="synonym">Donax arundinaceus</name>
    <dbReference type="NCBI Taxonomy" id="35708"/>
    <lineage>
        <taxon>Eukaryota</taxon>
        <taxon>Viridiplantae</taxon>
        <taxon>Streptophyta</taxon>
        <taxon>Embryophyta</taxon>
        <taxon>Tracheophyta</taxon>
        <taxon>Spermatophyta</taxon>
        <taxon>Magnoliopsida</taxon>
        <taxon>Liliopsida</taxon>
        <taxon>Poales</taxon>
        <taxon>Poaceae</taxon>
        <taxon>PACMAD clade</taxon>
        <taxon>Arundinoideae</taxon>
        <taxon>Arundineae</taxon>
        <taxon>Arundo</taxon>
    </lineage>
</organism>
<name>A0A0A9F2U0_ARUDO</name>
<proteinExistence type="predicted"/>
<feature type="compositionally biased region" description="Low complexity" evidence="1">
    <location>
        <begin position="168"/>
        <end position="186"/>
    </location>
</feature>
<evidence type="ECO:0000313" key="2">
    <source>
        <dbReference type="EMBL" id="JAE04466.1"/>
    </source>
</evidence>
<feature type="compositionally biased region" description="Low complexity" evidence="1">
    <location>
        <begin position="194"/>
        <end position="207"/>
    </location>
</feature>
<dbReference type="PANTHER" id="PTHR33075">
    <property type="entry name" value="OS02G0499800 PROTEIN"/>
    <property type="match status" value="1"/>
</dbReference>
<reference evidence="2" key="1">
    <citation type="submission" date="2014-09" db="EMBL/GenBank/DDBJ databases">
        <authorList>
            <person name="Magalhaes I.L.F."/>
            <person name="Oliveira U."/>
            <person name="Santos F.R."/>
            <person name="Vidigal T.H.D.A."/>
            <person name="Brescovit A.D."/>
            <person name="Santos A.J."/>
        </authorList>
    </citation>
    <scope>NUCLEOTIDE SEQUENCE</scope>
    <source>
        <tissue evidence="2">Shoot tissue taken approximately 20 cm above the soil surface</tissue>
    </source>
</reference>
<sequence>MIDGFSIRFIDHDRARNFRDSPYSRKGWIMFLGYPLDYLEFKYLDQACVSFGKMTHWHHNPRNMAFVLVKCLYNDAESVPRSLVLRQGFEDGGHGCAWTCPVYILNWEHTNQFIAGEDDVPPGGNPHPFEEPIIPGESEMVEDMVNQLLQNPQGDPLWEVAAAQVNNNNNQGWPAWQQPQQQAPQAEQEEHPASSKSSANAASSASSISQIFQQGMAHATEIPINMNNQAQSHNSQDLAFVSQCQITQQPDWVQPFMSDALRRILDIVYLNTQAASQHPAWWSLTTLTIPSLSFPMQVPPFNGPIQLNLQL</sequence>
<evidence type="ECO:0000256" key="1">
    <source>
        <dbReference type="SAM" id="MobiDB-lite"/>
    </source>
</evidence>